<comment type="subcellular location">
    <subcellularLocation>
        <location evidence="1">Membrane</location>
        <topology evidence="1">Single-pass membrane protein</topology>
    </subcellularLocation>
</comment>
<accession>A0ABZ0Y3F2</accession>
<dbReference type="InterPro" id="IPR036013">
    <property type="entry name" value="Band_7/SPFH_dom_sf"/>
</dbReference>
<evidence type="ECO:0000313" key="5">
    <source>
        <dbReference type="Proteomes" id="UP001326110"/>
    </source>
</evidence>
<evidence type="ECO:0000256" key="2">
    <source>
        <dbReference type="SAM" id="Coils"/>
    </source>
</evidence>
<dbReference type="GeneID" id="43164206"/>
<keyword evidence="5" id="KW-1185">Reference proteome</keyword>
<feature type="coiled-coil region" evidence="2">
    <location>
        <begin position="560"/>
        <end position="587"/>
    </location>
</feature>
<organism evidence="4 5">
    <name type="scientific">Duganella zoogloeoides</name>
    <dbReference type="NCBI Taxonomy" id="75659"/>
    <lineage>
        <taxon>Bacteria</taxon>
        <taxon>Pseudomonadati</taxon>
        <taxon>Pseudomonadota</taxon>
        <taxon>Betaproteobacteria</taxon>
        <taxon>Burkholderiales</taxon>
        <taxon>Oxalobacteraceae</taxon>
        <taxon>Telluria group</taxon>
        <taxon>Duganella</taxon>
    </lineage>
</organism>
<gene>
    <name evidence="4" type="ORF">SR858_09510</name>
</gene>
<name>A0ABZ0Y3F2_9BURK</name>
<keyword evidence="2" id="KW-0175">Coiled coil</keyword>
<sequence>MFQMFGFGGVKCPRCAHKSDDQSGYCKHCGLTLGAPRSEPVLRDNRWVPGDDELAVYFGVSALTGIFTKTLRVPATTRGYILQADKATEVPQGEYEIEGFFTRLNHLLRNQNAEILITRSAALPVEFSFDDLHTAEHLKVSARFTVAIKIENVAAFARHFMTVPGVVSTVHLQELLAPSVRQLAAEFVGSRSMRDMAGNADLRAQLDERLQSALKQRLASYGLAVERVETAALRHDKFDHNRARIGTLWLVADERHVQLEHVKQLDQIYDEEEWQAIWREEQKMRSDFRRAELRQDANVHKAELTLKESERVQALRAREVELYSQVMEAKTRKVAIDKGAGTVLADLEHELAHKKAGRAGEQADWEHVRHLAQIKMRTELEVLQQSAAEQRQLAQQRLGHQLRQQAIENQIAQALQIEDESHRRNELAALRQREKDEKARELQLESEAHSARIQGMTVAVAARRREAERVQEWEDQLALARQRELLRGDAVKDAANAVEVAEISQKIEDLRRTGEQADAIAQYEKLLRTIEADGIHARQNQSLGKQAALDQLALDEQRQILRQREREAEWQHELKKLEHEREEKFARWKGDYDVLLSQQSHEISRIEAIGRLSDIGMVATANESNAQAVAQIMRMQIQGGMTPEQIQSLAQVVAAEQGVSPVEAARLAYERVVEERAHRDTELDKDRRHQLDLLNVQNAASASALTTQSQLGIGVAGGITGNAHGAWAEAGLPPARRCPNGHAQRAGHPEDRFCPQCGAGLA</sequence>
<protein>
    <recommendedName>
        <fullName evidence="3">Band 7 domain-containing protein</fullName>
    </recommendedName>
</protein>
<evidence type="ECO:0000259" key="3">
    <source>
        <dbReference type="Pfam" id="PF01145"/>
    </source>
</evidence>
<evidence type="ECO:0000256" key="1">
    <source>
        <dbReference type="ARBA" id="ARBA00004167"/>
    </source>
</evidence>
<dbReference type="InterPro" id="IPR001107">
    <property type="entry name" value="Band_7"/>
</dbReference>
<dbReference type="Pfam" id="PF01145">
    <property type="entry name" value="Band_7"/>
    <property type="match status" value="1"/>
</dbReference>
<evidence type="ECO:0000313" key="4">
    <source>
        <dbReference type="EMBL" id="WQH06540.1"/>
    </source>
</evidence>
<dbReference type="RefSeq" id="WP_019922525.1">
    <property type="nucleotide sequence ID" value="NZ_CP140152.1"/>
</dbReference>
<dbReference type="SUPFAM" id="SSF117892">
    <property type="entry name" value="Band 7/SPFH domain"/>
    <property type="match status" value="1"/>
</dbReference>
<feature type="domain" description="Band 7" evidence="3">
    <location>
        <begin position="125"/>
        <end position="229"/>
    </location>
</feature>
<dbReference type="EMBL" id="CP140152">
    <property type="protein sequence ID" value="WQH06540.1"/>
    <property type="molecule type" value="Genomic_DNA"/>
</dbReference>
<proteinExistence type="predicted"/>
<feature type="coiled-coil region" evidence="2">
    <location>
        <begin position="427"/>
        <end position="483"/>
    </location>
</feature>
<reference evidence="4 5" key="1">
    <citation type="submission" date="2023-11" db="EMBL/GenBank/DDBJ databases">
        <title>MicrobeMod: A computational toolkit for identifying prokaryotic methylation and restriction-modification with nanopore sequencing.</title>
        <authorList>
            <person name="Crits-Christoph A."/>
            <person name="Kang S.C."/>
            <person name="Lee H."/>
            <person name="Ostrov N."/>
        </authorList>
    </citation>
    <scope>NUCLEOTIDE SEQUENCE [LARGE SCALE GENOMIC DNA]</scope>
    <source>
        <strain evidence="4 5">ATCC 25935</strain>
    </source>
</reference>
<dbReference type="Proteomes" id="UP001326110">
    <property type="component" value="Chromosome"/>
</dbReference>